<dbReference type="InterPro" id="IPR003593">
    <property type="entry name" value="AAA+_ATPase"/>
</dbReference>
<dbReference type="Gene3D" id="3.40.50.300">
    <property type="entry name" value="P-loop containing nucleotide triphosphate hydrolases"/>
    <property type="match status" value="1"/>
</dbReference>
<dbReference type="Pfam" id="PF00005">
    <property type="entry name" value="ABC_tran"/>
    <property type="match status" value="1"/>
</dbReference>
<evidence type="ECO:0000256" key="1">
    <source>
        <dbReference type="ARBA" id="ARBA00022448"/>
    </source>
</evidence>
<dbReference type="InterPro" id="IPR015854">
    <property type="entry name" value="ABC_transpr_LolD-like"/>
</dbReference>
<dbReference type="InterPro" id="IPR027417">
    <property type="entry name" value="P-loop_NTPase"/>
</dbReference>
<reference evidence="6" key="1">
    <citation type="journal article" date="2019" name="Int. J. Syst. Evol. Microbiol.">
        <title>The Global Catalogue of Microorganisms (GCM) 10K type strain sequencing project: providing services to taxonomists for standard genome sequencing and annotation.</title>
        <authorList>
            <consortium name="The Broad Institute Genomics Platform"/>
            <consortium name="The Broad Institute Genome Sequencing Center for Infectious Disease"/>
            <person name="Wu L."/>
            <person name="Ma J."/>
        </authorList>
    </citation>
    <scope>NUCLEOTIDE SEQUENCE [LARGE SCALE GENOMIC DNA]</scope>
    <source>
        <strain evidence="6">JCM 18531</strain>
    </source>
</reference>
<accession>A0ABP8XBV9</accession>
<evidence type="ECO:0000259" key="4">
    <source>
        <dbReference type="PROSITE" id="PS50893"/>
    </source>
</evidence>
<organism evidence="5 6">
    <name type="scientific">Nocardioides conyzicola</name>
    <dbReference type="NCBI Taxonomy" id="1651781"/>
    <lineage>
        <taxon>Bacteria</taxon>
        <taxon>Bacillati</taxon>
        <taxon>Actinomycetota</taxon>
        <taxon>Actinomycetes</taxon>
        <taxon>Propionibacteriales</taxon>
        <taxon>Nocardioidaceae</taxon>
        <taxon>Nocardioides</taxon>
    </lineage>
</organism>
<dbReference type="InterPro" id="IPR017911">
    <property type="entry name" value="MacB-like_ATP-bd"/>
</dbReference>
<evidence type="ECO:0000313" key="5">
    <source>
        <dbReference type="EMBL" id="GAA4702629.1"/>
    </source>
</evidence>
<keyword evidence="3 5" id="KW-0067">ATP-binding</keyword>
<dbReference type="SMART" id="SM00382">
    <property type="entry name" value="AAA"/>
    <property type="match status" value="1"/>
</dbReference>
<dbReference type="InterPro" id="IPR003439">
    <property type="entry name" value="ABC_transporter-like_ATP-bd"/>
</dbReference>
<dbReference type="GO" id="GO:0005524">
    <property type="term" value="F:ATP binding"/>
    <property type="evidence" value="ECO:0007669"/>
    <property type="project" value="UniProtKB-KW"/>
</dbReference>
<evidence type="ECO:0000256" key="2">
    <source>
        <dbReference type="ARBA" id="ARBA00022741"/>
    </source>
</evidence>
<dbReference type="RefSeq" id="WP_345521101.1">
    <property type="nucleotide sequence ID" value="NZ_BAABKM010000002.1"/>
</dbReference>
<dbReference type="Proteomes" id="UP001499974">
    <property type="component" value="Unassembled WGS sequence"/>
</dbReference>
<keyword evidence="1" id="KW-0813">Transport</keyword>
<dbReference type="EMBL" id="BAABKM010000002">
    <property type="protein sequence ID" value="GAA4702629.1"/>
    <property type="molecule type" value="Genomic_DNA"/>
</dbReference>
<dbReference type="PANTHER" id="PTHR24220">
    <property type="entry name" value="IMPORT ATP-BINDING PROTEIN"/>
    <property type="match status" value="1"/>
</dbReference>
<protein>
    <submittedName>
        <fullName evidence="5">ABC transporter ATP-binding protein</fullName>
    </submittedName>
</protein>
<gene>
    <name evidence="5" type="ORF">GCM10023349_19940</name>
</gene>
<keyword evidence="6" id="KW-1185">Reference proteome</keyword>
<dbReference type="SUPFAM" id="SSF52540">
    <property type="entry name" value="P-loop containing nucleoside triphosphate hydrolases"/>
    <property type="match status" value="1"/>
</dbReference>
<dbReference type="PROSITE" id="PS50893">
    <property type="entry name" value="ABC_TRANSPORTER_2"/>
    <property type="match status" value="1"/>
</dbReference>
<dbReference type="CDD" id="cd03255">
    <property type="entry name" value="ABC_MJ0796_LolCDE_FtsE"/>
    <property type="match status" value="1"/>
</dbReference>
<keyword evidence="2" id="KW-0547">Nucleotide-binding</keyword>
<proteinExistence type="predicted"/>
<sequence length="231" mass="25094">MTEILRANELSLRYGQQQVLREVSVTFPRPEAVAVTGPSGSGKTSLLYALSGLERGVTGSVWLLGHRLDELDADRLSDLRLHNVGFVFQSADLVPELTLRQNIALPLQLAGTSRRSVRERVEELVETLGLTQSADRRPSQVSGGQAQRCAVGRSVALRPAIVFADEPTGALDQHNRDVVLDLLLDQVRQIDGLLVAVTHDPEVASRFDRSISLTDGVITGDTDGVRLADRA</sequence>
<evidence type="ECO:0000313" key="6">
    <source>
        <dbReference type="Proteomes" id="UP001499974"/>
    </source>
</evidence>
<name>A0ABP8XBV9_9ACTN</name>
<comment type="caution">
    <text evidence="5">The sequence shown here is derived from an EMBL/GenBank/DDBJ whole genome shotgun (WGS) entry which is preliminary data.</text>
</comment>
<dbReference type="PANTHER" id="PTHR24220:SF685">
    <property type="entry name" value="ABC TRANSPORTER RELATED"/>
    <property type="match status" value="1"/>
</dbReference>
<feature type="domain" description="ABC transporter" evidence="4">
    <location>
        <begin position="5"/>
        <end position="231"/>
    </location>
</feature>
<evidence type="ECO:0000256" key="3">
    <source>
        <dbReference type="ARBA" id="ARBA00022840"/>
    </source>
</evidence>